<dbReference type="Pfam" id="PF00043">
    <property type="entry name" value="GST_C"/>
    <property type="match status" value="1"/>
</dbReference>
<evidence type="ECO:0000313" key="2">
    <source>
        <dbReference type="EMBL" id="KAJ6263873.1"/>
    </source>
</evidence>
<dbReference type="SUPFAM" id="SSF47616">
    <property type="entry name" value="GST C-terminal domain-like"/>
    <property type="match status" value="1"/>
</dbReference>
<dbReference type="AlphaFoldDB" id="A0AAD6NNX0"/>
<proteinExistence type="predicted"/>
<dbReference type="InterPro" id="IPR010987">
    <property type="entry name" value="Glutathione-S-Trfase_C-like"/>
</dbReference>
<reference evidence="2" key="1">
    <citation type="submission" date="2023-01" db="EMBL/GenBank/DDBJ databases">
        <title>The chitinases involved in constricting ring structure development in the nematode-trapping fungus Drechslerella dactyloides.</title>
        <authorList>
            <person name="Wang R."/>
            <person name="Zhang L."/>
            <person name="Tang P."/>
            <person name="Li S."/>
            <person name="Liang L."/>
        </authorList>
    </citation>
    <scope>NUCLEOTIDE SEQUENCE</scope>
    <source>
        <strain evidence="2">YMF1.00031</strain>
    </source>
</reference>
<comment type="caution">
    <text evidence="2">The sequence shown here is derived from an EMBL/GenBank/DDBJ whole genome shotgun (WGS) entry which is preliminary data.</text>
</comment>
<dbReference type="SUPFAM" id="SSF52833">
    <property type="entry name" value="Thioredoxin-like"/>
    <property type="match status" value="1"/>
</dbReference>
<dbReference type="Proteomes" id="UP001221413">
    <property type="component" value="Unassembled WGS sequence"/>
</dbReference>
<dbReference type="Gene3D" id="3.40.30.10">
    <property type="entry name" value="Glutaredoxin"/>
    <property type="match status" value="1"/>
</dbReference>
<dbReference type="InterPro" id="IPR004046">
    <property type="entry name" value="GST_C"/>
</dbReference>
<feature type="domain" description="GST C-terminal" evidence="1">
    <location>
        <begin position="110"/>
        <end position="247"/>
    </location>
</feature>
<evidence type="ECO:0000259" key="1">
    <source>
        <dbReference type="PROSITE" id="PS50405"/>
    </source>
</evidence>
<gene>
    <name evidence="2" type="ORF">Dda_0010</name>
</gene>
<name>A0AAD6NNX0_DREDA</name>
<dbReference type="EMBL" id="JAQGDS010000001">
    <property type="protein sequence ID" value="KAJ6263873.1"/>
    <property type="molecule type" value="Genomic_DNA"/>
</dbReference>
<sequence length="249" mass="27889">MQHNFWPHPSRPGIPTVYSLTSSSAIRTLWALEELVANGKLEQYNVKTYKRQMGSAPPELKEGFRLGMSPALSVAPATAPDEPPTTLVESRLINQFLADHYSDGIWNPTTKEDQARDVYFQEFANSTLQTRAGMVLTMDIIPQPVPWPFKILAMAIFRPIANVLKKGLVGPLELMEDSLSEENPWFSGPAMGLADFCMVFSVDICVARGYLDAKKYPKITQWHKTVLDLPTYKSAISKMGSYNLNSFDI</sequence>
<dbReference type="Gene3D" id="1.20.1050.10">
    <property type="match status" value="1"/>
</dbReference>
<accession>A0AAD6NNX0</accession>
<organism evidence="2 3">
    <name type="scientific">Drechslerella dactyloides</name>
    <name type="common">Nematode-trapping fungus</name>
    <name type="synonym">Arthrobotrys dactyloides</name>
    <dbReference type="NCBI Taxonomy" id="74499"/>
    <lineage>
        <taxon>Eukaryota</taxon>
        <taxon>Fungi</taxon>
        <taxon>Dikarya</taxon>
        <taxon>Ascomycota</taxon>
        <taxon>Pezizomycotina</taxon>
        <taxon>Orbiliomycetes</taxon>
        <taxon>Orbiliales</taxon>
        <taxon>Orbiliaceae</taxon>
        <taxon>Drechslerella</taxon>
    </lineage>
</organism>
<keyword evidence="3" id="KW-1185">Reference proteome</keyword>
<dbReference type="PANTHER" id="PTHR44051">
    <property type="entry name" value="GLUTATHIONE S-TRANSFERASE-RELATED"/>
    <property type="match status" value="1"/>
</dbReference>
<dbReference type="PANTHER" id="PTHR44051:SF9">
    <property type="entry name" value="GLUTATHIONE S-TRANSFERASE 1"/>
    <property type="match status" value="1"/>
</dbReference>
<dbReference type="InterPro" id="IPR036249">
    <property type="entry name" value="Thioredoxin-like_sf"/>
</dbReference>
<protein>
    <recommendedName>
        <fullName evidence="1">GST C-terminal domain-containing protein</fullName>
    </recommendedName>
</protein>
<dbReference type="PROSITE" id="PS50405">
    <property type="entry name" value="GST_CTER"/>
    <property type="match status" value="1"/>
</dbReference>
<dbReference type="InterPro" id="IPR036282">
    <property type="entry name" value="Glutathione-S-Trfase_C_sf"/>
</dbReference>
<evidence type="ECO:0000313" key="3">
    <source>
        <dbReference type="Proteomes" id="UP001221413"/>
    </source>
</evidence>